<dbReference type="eggNOG" id="COG4392">
    <property type="taxonomic scope" value="Bacteria"/>
</dbReference>
<keyword evidence="3" id="KW-1185">Reference proteome</keyword>
<dbReference type="Proteomes" id="UP000019063">
    <property type="component" value="Unassembled WGS sequence"/>
</dbReference>
<protein>
    <submittedName>
        <fullName evidence="2">Branched-chain amino acid transport family protein</fullName>
    </submittedName>
</protein>
<dbReference type="RefSeq" id="WP_043843003.1">
    <property type="nucleotide sequence ID" value="NZ_AQQW01000003.1"/>
</dbReference>
<keyword evidence="1" id="KW-0812">Transmembrane</keyword>
<dbReference type="Pfam" id="PF05437">
    <property type="entry name" value="AzlD"/>
    <property type="match status" value="1"/>
</dbReference>
<organism evidence="2 3">
    <name type="scientific">Roseivivax marinus</name>
    <dbReference type="NCBI Taxonomy" id="1379903"/>
    <lineage>
        <taxon>Bacteria</taxon>
        <taxon>Pseudomonadati</taxon>
        <taxon>Pseudomonadota</taxon>
        <taxon>Alphaproteobacteria</taxon>
        <taxon>Rhodobacterales</taxon>
        <taxon>Roseobacteraceae</taxon>
        <taxon>Roseivivax</taxon>
    </lineage>
</organism>
<feature type="transmembrane region" description="Helical" evidence="1">
    <location>
        <begin position="46"/>
        <end position="66"/>
    </location>
</feature>
<dbReference type="STRING" id="1379903.ATO8_06381"/>
<proteinExistence type="predicted"/>
<feature type="transmembrane region" description="Helical" evidence="1">
    <location>
        <begin position="12"/>
        <end position="34"/>
    </location>
</feature>
<evidence type="ECO:0000313" key="2">
    <source>
        <dbReference type="EMBL" id="ETW13635.1"/>
    </source>
</evidence>
<accession>W4HNQ0</accession>
<keyword evidence="1" id="KW-1133">Transmembrane helix</keyword>
<dbReference type="OrthoDB" id="6119856at2"/>
<gene>
    <name evidence="2" type="ORF">ATO8_06381</name>
</gene>
<feature type="transmembrane region" description="Helical" evidence="1">
    <location>
        <begin position="78"/>
        <end position="111"/>
    </location>
</feature>
<reference evidence="2 3" key="1">
    <citation type="journal article" date="2014" name="Antonie Van Leeuwenhoek">
        <title>Roseivivax atlanticus sp. nov., isolated from surface seawater of the Atlantic Ocean.</title>
        <authorList>
            <person name="Li G."/>
            <person name="Lai Q."/>
            <person name="Liu X."/>
            <person name="Sun F."/>
            <person name="Shao Z."/>
        </authorList>
    </citation>
    <scope>NUCLEOTIDE SEQUENCE [LARGE SCALE GENOMIC DNA]</scope>
    <source>
        <strain evidence="2 3">22II-s10s</strain>
    </source>
</reference>
<dbReference type="EMBL" id="AQQW01000003">
    <property type="protein sequence ID" value="ETW13635.1"/>
    <property type="molecule type" value="Genomic_DNA"/>
</dbReference>
<evidence type="ECO:0000256" key="1">
    <source>
        <dbReference type="SAM" id="Phobius"/>
    </source>
</evidence>
<sequence length="112" mass="11911">MNGNEIATSTLWIVIFGLGIGSFALRIVFLGLIGDRALPPWVLRHLRYTAAAILPALVAPLVVWPAATDGEPDPVRLFAALATFAVAFSFRNVLAAMITGAATLGFGLWLFS</sequence>
<dbReference type="PATRIC" id="fig|1317118.6.peg.1322"/>
<comment type="caution">
    <text evidence="2">The sequence shown here is derived from an EMBL/GenBank/DDBJ whole genome shotgun (WGS) entry which is preliminary data.</text>
</comment>
<dbReference type="InterPro" id="IPR008407">
    <property type="entry name" value="Brnchd-chn_aa_trnsp_AzlD"/>
</dbReference>
<name>W4HNQ0_9RHOB</name>
<dbReference type="AlphaFoldDB" id="W4HNQ0"/>
<evidence type="ECO:0000313" key="3">
    <source>
        <dbReference type="Proteomes" id="UP000019063"/>
    </source>
</evidence>
<keyword evidence="1" id="KW-0472">Membrane</keyword>